<keyword evidence="4 10" id="KW-0812">Transmembrane</keyword>
<gene>
    <name evidence="13" type="ORF">H9661_12890</name>
</gene>
<evidence type="ECO:0000256" key="1">
    <source>
        <dbReference type="ARBA" id="ARBA00004651"/>
    </source>
</evidence>
<evidence type="ECO:0000256" key="3">
    <source>
        <dbReference type="ARBA" id="ARBA00022500"/>
    </source>
</evidence>
<evidence type="ECO:0000259" key="12">
    <source>
        <dbReference type="PROSITE" id="PS50885"/>
    </source>
</evidence>
<evidence type="ECO:0000313" key="14">
    <source>
        <dbReference type="Proteomes" id="UP000627781"/>
    </source>
</evidence>
<dbReference type="PANTHER" id="PTHR32089">
    <property type="entry name" value="METHYL-ACCEPTING CHEMOTAXIS PROTEIN MCPB"/>
    <property type="match status" value="1"/>
</dbReference>
<dbReference type="PANTHER" id="PTHR32089:SF114">
    <property type="entry name" value="METHYL-ACCEPTING CHEMOTAXIS PROTEIN MCPB"/>
    <property type="match status" value="1"/>
</dbReference>
<reference evidence="13 14" key="1">
    <citation type="submission" date="2020-08" db="EMBL/GenBank/DDBJ databases">
        <title>A Genomic Blueprint of the Chicken Gut Microbiome.</title>
        <authorList>
            <person name="Gilroy R."/>
            <person name="Ravi A."/>
            <person name="Getino M."/>
            <person name="Pursley I."/>
            <person name="Horton D.L."/>
            <person name="Alikhan N.-F."/>
            <person name="Baker D."/>
            <person name="Gharbi K."/>
            <person name="Hall N."/>
            <person name="Watson M."/>
            <person name="Adriaenssens E.M."/>
            <person name="Foster-Nyarko E."/>
            <person name="Jarju S."/>
            <person name="Secka A."/>
            <person name="Antonio M."/>
            <person name="Oren A."/>
            <person name="Chaudhuri R."/>
            <person name="La Ragione R.M."/>
            <person name="Hildebrand F."/>
            <person name="Pallen M.J."/>
        </authorList>
    </citation>
    <scope>NUCLEOTIDE SEQUENCE [LARGE SCALE GENOMIC DNA]</scope>
    <source>
        <strain evidence="13 14">Sa3CVN1</strain>
    </source>
</reference>
<evidence type="ECO:0000256" key="7">
    <source>
        <dbReference type="ARBA" id="ARBA00023224"/>
    </source>
</evidence>
<proteinExistence type="inferred from homology"/>
<evidence type="ECO:0000256" key="2">
    <source>
        <dbReference type="ARBA" id="ARBA00022475"/>
    </source>
</evidence>
<comment type="similarity">
    <text evidence="8">Belongs to the methyl-accepting chemotaxis (MCP) protein family.</text>
</comment>
<evidence type="ECO:0000256" key="8">
    <source>
        <dbReference type="ARBA" id="ARBA00029447"/>
    </source>
</evidence>
<dbReference type="CDD" id="cd06225">
    <property type="entry name" value="HAMP"/>
    <property type="match status" value="1"/>
</dbReference>
<organism evidence="13 14">
    <name type="scientific">Clostridium cibarium</name>
    <dbReference type="NCBI Taxonomy" id="2762247"/>
    <lineage>
        <taxon>Bacteria</taxon>
        <taxon>Bacillati</taxon>
        <taxon>Bacillota</taxon>
        <taxon>Clostridia</taxon>
        <taxon>Eubacteriales</taxon>
        <taxon>Clostridiaceae</taxon>
        <taxon>Clostridium</taxon>
    </lineage>
</organism>
<dbReference type="EMBL" id="JACSRA010000021">
    <property type="protein sequence ID" value="MBD7912254.1"/>
    <property type="molecule type" value="Genomic_DNA"/>
</dbReference>
<keyword evidence="3" id="KW-0145">Chemotaxis</keyword>
<keyword evidence="5 10" id="KW-1133">Transmembrane helix</keyword>
<evidence type="ECO:0000259" key="11">
    <source>
        <dbReference type="PROSITE" id="PS50111"/>
    </source>
</evidence>
<dbReference type="CDD" id="cd12912">
    <property type="entry name" value="PDC2_MCP_like"/>
    <property type="match status" value="1"/>
</dbReference>
<evidence type="ECO:0000256" key="5">
    <source>
        <dbReference type="ARBA" id="ARBA00022989"/>
    </source>
</evidence>
<keyword evidence="7 9" id="KW-0807">Transducer</keyword>
<feature type="domain" description="HAMP" evidence="12">
    <location>
        <begin position="312"/>
        <end position="364"/>
    </location>
</feature>
<dbReference type="Gene3D" id="6.10.340.10">
    <property type="match status" value="1"/>
</dbReference>
<dbReference type="SUPFAM" id="SSF58104">
    <property type="entry name" value="Methyl-accepting chemotaxis protein (MCP) signaling domain"/>
    <property type="match status" value="1"/>
</dbReference>
<dbReference type="InterPro" id="IPR029151">
    <property type="entry name" value="Sensor-like_sf"/>
</dbReference>
<dbReference type="SMART" id="SM00304">
    <property type="entry name" value="HAMP"/>
    <property type="match status" value="1"/>
</dbReference>
<comment type="subcellular location">
    <subcellularLocation>
        <location evidence="1">Cell membrane</location>
        <topology evidence="1">Multi-pass membrane protein</topology>
    </subcellularLocation>
</comment>
<dbReference type="Gene3D" id="3.30.450.20">
    <property type="entry name" value="PAS domain"/>
    <property type="match status" value="1"/>
</dbReference>
<dbReference type="InterPro" id="IPR033479">
    <property type="entry name" value="dCache_1"/>
</dbReference>
<dbReference type="Proteomes" id="UP000627781">
    <property type="component" value="Unassembled WGS sequence"/>
</dbReference>
<keyword evidence="14" id="KW-1185">Reference proteome</keyword>
<name>A0ABR8PVS4_9CLOT</name>
<dbReference type="Gene3D" id="1.10.287.950">
    <property type="entry name" value="Methyl-accepting chemotaxis protein"/>
    <property type="match status" value="1"/>
</dbReference>
<keyword evidence="6 10" id="KW-0472">Membrane</keyword>
<dbReference type="Pfam" id="PF00672">
    <property type="entry name" value="HAMP"/>
    <property type="match status" value="1"/>
</dbReference>
<dbReference type="PROSITE" id="PS50885">
    <property type="entry name" value="HAMP"/>
    <property type="match status" value="1"/>
</dbReference>
<dbReference type="InterPro" id="IPR004089">
    <property type="entry name" value="MCPsignal_dom"/>
</dbReference>
<evidence type="ECO:0000256" key="6">
    <source>
        <dbReference type="ARBA" id="ARBA00023136"/>
    </source>
</evidence>
<evidence type="ECO:0000256" key="10">
    <source>
        <dbReference type="SAM" id="Phobius"/>
    </source>
</evidence>
<dbReference type="Pfam" id="PF02743">
    <property type="entry name" value="dCache_1"/>
    <property type="match status" value="1"/>
</dbReference>
<evidence type="ECO:0000256" key="9">
    <source>
        <dbReference type="PROSITE-ProRule" id="PRU00284"/>
    </source>
</evidence>
<dbReference type="PROSITE" id="PS50111">
    <property type="entry name" value="CHEMOTAXIS_TRANSDUC_2"/>
    <property type="match status" value="1"/>
</dbReference>
<sequence>MKKLFKGIKRKNRVISLKQEFLSVFLLIGIIPLAIFTCIFFILIKNSIYTNQINSMKQISSMATENIDKWGDSNILLVEEISSSQIVASNNLKDIQTELKSKLAQDSSIKNILFSDKEGNVLVDGLGSKNLNIKKEQYFSEVMKGYTYISDVLIESDSADSFIVFAAPVKKDGQVTGCIINQVKASSMDSIIGNVFFAKSGTVYTFNKKGDITFHPDKEKIMKENINNYNSKELSNSIKYALNGNMNSSSFNVEGQEEIGVYNYIPSLGWGSITTIHTSELYEGFTEVLKVSIPLLGVLILIIIAIAWNRQKRLVTPIEKLANLTKKVANGDLTVTSNVYGAKEIIDIGNDFNEMVSSLKSLTSDIYAKNDYLKKASDNLNNISTSVEESSKEVSRAMNEIAGGSVSQAEKTGGVLSSVMELEDKMGELNGKIIHINSCLDNSKVAISNGENGVDNLKHNTGNQNSLVQDTVKEVEELEKSVGNIDNIIEAIRNVSDQTNLLALNASIEAAKAGESGLGFAVVAEEIGKLAKESHDSTEQISLILKDIRSKADNTTKLMNSMSDSMKLQISIVEKTASIFSEIAVADNNISENVESFNKLIEYINKFASDLLGVVETLSSVSEESAAVTEEVTASSEDQIAMIKKLRESSEGINQIVDELEINIKKFTV</sequence>
<keyword evidence="2" id="KW-1003">Cell membrane</keyword>
<dbReference type="SMART" id="SM00283">
    <property type="entry name" value="MA"/>
    <property type="match status" value="1"/>
</dbReference>
<evidence type="ECO:0000256" key="4">
    <source>
        <dbReference type="ARBA" id="ARBA00022692"/>
    </source>
</evidence>
<protein>
    <submittedName>
        <fullName evidence="13">Methyl-accepting chemotaxis protein</fullName>
    </submittedName>
</protein>
<dbReference type="Pfam" id="PF00015">
    <property type="entry name" value="MCPsignal"/>
    <property type="match status" value="1"/>
</dbReference>
<feature type="transmembrane region" description="Helical" evidence="10">
    <location>
        <begin position="21"/>
        <end position="44"/>
    </location>
</feature>
<dbReference type="RefSeq" id="WP_143316516.1">
    <property type="nucleotide sequence ID" value="NZ_JACSRA010000021.1"/>
</dbReference>
<dbReference type="SUPFAM" id="SSF103190">
    <property type="entry name" value="Sensory domain-like"/>
    <property type="match status" value="1"/>
</dbReference>
<evidence type="ECO:0000313" key="13">
    <source>
        <dbReference type="EMBL" id="MBD7912254.1"/>
    </source>
</evidence>
<comment type="caution">
    <text evidence="13">The sequence shown here is derived from an EMBL/GenBank/DDBJ whole genome shotgun (WGS) entry which is preliminary data.</text>
</comment>
<accession>A0ABR8PVS4</accession>
<dbReference type="InterPro" id="IPR003660">
    <property type="entry name" value="HAMP_dom"/>
</dbReference>
<feature type="domain" description="Methyl-accepting transducer" evidence="11">
    <location>
        <begin position="383"/>
        <end position="640"/>
    </location>
</feature>